<dbReference type="InterPro" id="IPR003680">
    <property type="entry name" value="Flavodoxin_fold"/>
</dbReference>
<feature type="binding site" evidence="6">
    <location>
        <begin position="139"/>
        <end position="142"/>
    </location>
    <ligand>
        <name>FMN</name>
        <dbReference type="ChEBI" id="CHEBI:58210"/>
    </ligand>
</feature>
<feature type="binding site" evidence="6">
    <location>
        <position position="9"/>
    </location>
    <ligand>
        <name>FMN</name>
        <dbReference type="ChEBI" id="CHEBI:58210"/>
    </ligand>
</feature>
<keyword evidence="4 6" id="KW-0520">NAD</keyword>
<dbReference type="EC" id="1.7.1.17" evidence="6"/>
<feature type="domain" description="Flavodoxin-like fold" evidence="7">
    <location>
        <begin position="1"/>
        <end position="200"/>
    </location>
</feature>
<comment type="subunit">
    <text evidence="6">Homodimer.</text>
</comment>
<dbReference type="InterPro" id="IPR050104">
    <property type="entry name" value="FMN-dep_NADH:Q_OxRdtase_AzoR1"/>
</dbReference>
<evidence type="ECO:0000259" key="7">
    <source>
        <dbReference type="Pfam" id="PF02525"/>
    </source>
</evidence>
<evidence type="ECO:0000256" key="4">
    <source>
        <dbReference type="ARBA" id="ARBA00023027"/>
    </source>
</evidence>
<evidence type="ECO:0000256" key="3">
    <source>
        <dbReference type="ARBA" id="ARBA00023002"/>
    </source>
</evidence>
<comment type="cofactor">
    <cofactor evidence="6">
        <name>FMN</name>
        <dbReference type="ChEBI" id="CHEBI:58210"/>
    </cofactor>
    <text evidence="6">Binds 1 FMN per subunit.</text>
</comment>
<accession>A0A7S9LT80</accession>
<dbReference type="EMBL" id="CP064942">
    <property type="protein sequence ID" value="QPH54807.1"/>
    <property type="molecule type" value="Genomic_DNA"/>
</dbReference>
<evidence type="ECO:0000313" key="9">
    <source>
        <dbReference type="Proteomes" id="UP000594800"/>
    </source>
</evidence>
<comment type="caution">
    <text evidence="6">Lacks conserved residue(s) required for the propagation of feature annotation.</text>
</comment>
<dbReference type="RefSeq" id="WP_196104008.1">
    <property type="nucleotide sequence ID" value="NZ_CP064942.1"/>
</dbReference>
<evidence type="ECO:0000256" key="1">
    <source>
        <dbReference type="ARBA" id="ARBA00022630"/>
    </source>
</evidence>
<comment type="catalytic activity">
    <reaction evidence="6">
        <text>2 a quinone + NADH + H(+) = 2 a 1,4-benzosemiquinone + NAD(+)</text>
        <dbReference type="Rhea" id="RHEA:65952"/>
        <dbReference type="ChEBI" id="CHEBI:15378"/>
        <dbReference type="ChEBI" id="CHEBI:57540"/>
        <dbReference type="ChEBI" id="CHEBI:57945"/>
        <dbReference type="ChEBI" id="CHEBI:132124"/>
        <dbReference type="ChEBI" id="CHEBI:134225"/>
    </reaction>
</comment>
<keyword evidence="3 6" id="KW-0560">Oxidoreductase</keyword>
<evidence type="ECO:0000256" key="5">
    <source>
        <dbReference type="ARBA" id="ARBA00048542"/>
    </source>
</evidence>
<dbReference type="PANTHER" id="PTHR43741">
    <property type="entry name" value="FMN-DEPENDENT NADH-AZOREDUCTASE 1"/>
    <property type="match status" value="1"/>
</dbReference>
<dbReference type="GO" id="GO:0009055">
    <property type="term" value="F:electron transfer activity"/>
    <property type="evidence" value="ECO:0007669"/>
    <property type="project" value="UniProtKB-UniRule"/>
</dbReference>
<feature type="binding site" evidence="6">
    <location>
        <begin position="15"/>
        <end position="17"/>
    </location>
    <ligand>
        <name>FMN</name>
        <dbReference type="ChEBI" id="CHEBI:58210"/>
    </ligand>
</feature>
<dbReference type="Proteomes" id="UP000594800">
    <property type="component" value="Chromosome"/>
</dbReference>
<gene>
    <name evidence="6" type="primary">azoR</name>
    <name evidence="8" type="ORF">I0K15_03275</name>
</gene>
<comment type="similarity">
    <text evidence="6">Belongs to the azoreductase type 1 family.</text>
</comment>
<protein>
    <recommendedName>
        <fullName evidence="6">FMN dependent NADH:quinone oxidoreductase</fullName>
        <ecNumber evidence="6">1.6.5.-</ecNumber>
    </recommendedName>
    <alternativeName>
        <fullName evidence="6">Azo-dye reductase</fullName>
    </alternativeName>
    <alternativeName>
        <fullName evidence="6">FMN-dependent NADH-azo compound oxidoreductase</fullName>
    </alternativeName>
    <alternativeName>
        <fullName evidence="6">FMN-dependent NADH-azoreductase</fullName>
        <ecNumber evidence="6">1.7.1.17</ecNumber>
    </alternativeName>
</protein>
<reference evidence="8 9" key="1">
    <citation type="submission" date="2020-11" db="EMBL/GenBank/DDBJ databases">
        <title>Description of Pontivivens ytuae sp. nov. isolated from deep sea sediment of Mariana Trench.</title>
        <authorList>
            <person name="Wang Z."/>
            <person name="Sun Q.-L."/>
            <person name="Xu X.-D."/>
            <person name="Tang Y.-Z."/>
            <person name="Zhang J."/>
        </authorList>
    </citation>
    <scope>NUCLEOTIDE SEQUENCE [LARGE SCALE GENOMIC DNA]</scope>
    <source>
        <strain evidence="8 9">MT2928</strain>
    </source>
</reference>
<dbReference type="InterPro" id="IPR023048">
    <property type="entry name" value="NADH:quinone_OxRdtase_FMN_depd"/>
</dbReference>
<dbReference type="Gene3D" id="3.40.50.360">
    <property type="match status" value="1"/>
</dbReference>
<dbReference type="EC" id="1.6.5.-" evidence="6"/>
<dbReference type="Pfam" id="PF02525">
    <property type="entry name" value="Flavodoxin_2"/>
    <property type="match status" value="1"/>
</dbReference>
<evidence type="ECO:0000313" key="8">
    <source>
        <dbReference type="EMBL" id="QPH54807.1"/>
    </source>
</evidence>
<dbReference type="GO" id="GO:0016655">
    <property type="term" value="F:oxidoreductase activity, acting on NAD(P)H, quinone or similar compound as acceptor"/>
    <property type="evidence" value="ECO:0007669"/>
    <property type="project" value="InterPro"/>
</dbReference>
<dbReference type="AlphaFoldDB" id="A0A7S9LT80"/>
<comment type="function">
    <text evidence="6">Quinone reductase that provides resistance to thiol-specific stress caused by electrophilic quinones.</text>
</comment>
<name>A0A7S9LT80_9RHOB</name>
<dbReference type="PANTHER" id="PTHR43741:SF4">
    <property type="entry name" value="FMN-DEPENDENT NADH:QUINONE OXIDOREDUCTASE"/>
    <property type="match status" value="1"/>
</dbReference>
<evidence type="ECO:0000256" key="6">
    <source>
        <dbReference type="HAMAP-Rule" id="MF_01216"/>
    </source>
</evidence>
<dbReference type="KEGG" id="poz:I0K15_03275"/>
<keyword evidence="9" id="KW-1185">Reference proteome</keyword>
<dbReference type="SUPFAM" id="SSF52218">
    <property type="entry name" value="Flavoproteins"/>
    <property type="match status" value="1"/>
</dbReference>
<evidence type="ECO:0000256" key="2">
    <source>
        <dbReference type="ARBA" id="ARBA00022643"/>
    </source>
</evidence>
<comment type="catalytic activity">
    <reaction evidence="5">
        <text>N,N-dimethyl-1,4-phenylenediamine + anthranilate + 2 NAD(+) = 2-(4-dimethylaminophenyl)diazenylbenzoate + 2 NADH + 2 H(+)</text>
        <dbReference type="Rhea" id="RHEA:55872"/>
        <dbReference type="ChEBI" id="CHEBI:15378"/>
        <dbReference type="ChEBI" id="CHEBI:15783"/>
        <dbReference type="ChEBI" id="CHEBI:16567"/>
        <dbReference type="ChEBI" id="CHEBI:57540"/>
        <dbReference type="ChEBI" id="CHEBI:57945"/>
        <dbReference type="ChEBI" id="CHEBI:71579"/>
        <dbReference type="EC" id="1.7.1.17"/>
    </reaction>
    <physiologicalReaction direction="right-to-left" evidence="5">
        <dbReference type="Rhea" id="RHEA:55874"/>
    </physiologicalReaction>
</comment>
<dbReference type="GO" id="GO:0016652">
    <property type="term" value="F:oxidoreductase activity, acting on NAD(P)H as acceptor"/>
    <property type="evidence" value="ECO:0007669"/>
    <property type="project" value="UniProtKB-UniRule"/>
</dbReference>
<sequence length="208" mass="21993">MKLLHIDASLRAEGSASRALSAFFLEELRAGGLTLDIDRLDLAEDPPDHFGPVHAAAIYLPVEQHTEEMKTALAASDALATRVLAADALVISTPVYNFGMPSALKAFIDHVSRSGLTFSMTETGIVGHLAGKRIAILASAGGNYRPGAMFDGLDCLTPHLRAIFGFLGAAPDIILAHPTTFEGPEMKAQAIREAEDAARALAQTWCAG</sequence>
<comment type="function">
    <text evidence="6">Also exhibits azoreductase activity. Catalyzes the reductive cleavage of the azo bond in aromatic azo compounds to the corresponding amines.</text>
</comment>
<proteinExistence type="inferred from homology"/>
<organism evidence="8 9">
    <name type="scientific">Pontivivens ytuae</name>
    <dbReference type="NCBI Taxonomy" id="2789856"/>
    <lineage>
        <taxon>Bacteria</taxon>
        <taxon>Pseudomonadati</taxon>
        <taxon>Pseudomonadota</taxon>
        <taxon>Alphaproteobacteria</taxon>
        <taxon>Rhodobacterales</taxon>
        <taxon>Paracoccaceae</taxon>
        <taxon>Pontivivens</taxon>
    </lineage>
</organism>
<dbReference type="InterPro" id="IPR029039">
    <property type="entry name" value="Flavoprotein-like_sf"/>
</dbReference>
<dbReference type="GO" id="GO:0010181">
    <property type="term" value="F:FMN binding"/>
    <property type="evidence" value="ECO:0007669"/>
    <property type="project" value="UniProtKB-UniRule"/>
</dbReference>
<keyword evidence="1 6" id="KW-0285">Flavoprotein</keyword>
<dbReference type="HAMAP" id="MF_01216">
    <property type="entry name" value="Azoreductase_type1"/>
    <property type="match status" value="1"/>
</dbReference>
<keyword evidence="2 6" id="KW-0288">FMN</keyword>